<sequence length="237" mass="27527">MDSHGFSNHWGYQPPFVWYYPRIPLRNQGGEDYGFRCQYQPPYYGEQPNPWEAQEQYPFQEEFLPQPEGPSELELAMEAFTGHSVELCYTSLEDPNKQLRLLVEKFARDTERSCSKMDLQIKALAPSDPSFLHEMEKTVQCSAKQTKWVEQVCSHPAQDHLSATTLEEVEDDKGYGDVEEHTEVIIENFHDNHDQESPLVAYHTFPHFCSNKLGPSEEIQDDLIEEITWRLALQSVL</sequence>
<gene>
    <name evidence="1" type="ORF">LTRI10_LOCUS33772</name>
</gene>
<dbReference type="Proteomes" id="UP001497516">
    <property type="component" value="Chromosome 6"/>
</dbReference>
<accession>A0AAV2F5E1</accession>
<proteinExistence type="predicted"/>
<evidence type="ECO:0000313" key="1">
    <source>
        <dbReference type="EMBL" id="CAL1393178.1"/>
    </source>
</evidence>
<name>A0AAV2F5E1_9ROSI</name>
<reference evidence="1 2" key="1">
    <citation type="submission" date="2024-04" db="EMBL/GenBank/DDBJ databases">
        <authorList>
            <person name="Fracassetti M."/>
        </authorList>
    </citation>
    <scope>NUCLEOTIDE SEQUENCE [LARGE SCALE GENOMIC DNA]</scope>
</reference>
<keyword evidence="2" id="KW-1185">Reference proteome</keyword>
<protein>
    <submittedName>
        <fullName evidence="1">Uncharacterized protein</fullName>
    </submittedName>
</protein>
<organism evidence="1 2">
    <name type="scientific">Linum trigynum</name>
    <dbReference type="NCBI Taxonomy" id="586398"/>
    <lineage>
        <taxon>Eukaryota</taxon>
        <taxon>Viridiplantae</taxon>
        <taxon>Streptophyta</taxon>
        <taxon>Embryophyta</taxon>
        <taxon>Tracheophyta</taxon>
        <taxon>Spermatophyta</taxon>
        <taxon>Magnoliopsida</taxon>
        <taxon>eudicotyledons</taxon>
        <taxon>Gunneridae</taxon>
        <taxon>Pentapetalae</taxon>
        <taxon>rosids</taxon>
        <taxon>fabids</taxon>
        <taxon>Malpighiales</taxon>
        <taxon>Linaceae</taxon>
        <taxon>Linum</taxon>
    </lineage>
</organism>
<dbReference type="AlphaFoldDB" id="A0AAV2F5E1"/>
<dbReference type="EMBL" id="OZ034819">
    <property type="protein sequence ID" value="CAL1393178.1"/>
    <property type="molecule type" value="Genomic_DNA"/>
</dbReference>
<evidence type="ECO:0000313" key="2">
    <source>
        <dbReference type="Proteomes" id="UP001497516"/>
    </source>
</evidence>